<keyword evidence="4" id="KW-0689">Ribosomal protein</keyword>
<evidence type="ECO:0000256" key="2">
    <source>
        <dbReference type="ARBA" id="ARBA00023315"/>
    </source>
</evidence>
<dbReference type="Proteomes" id="UP000557193">
    <property type="component" value="Unassembled WGS sequence"/>
</dbReference>
<dbReference type="InterPro" id="IPR016181">
    <property type="entry name" value="Acyl_CoA_acyltransferase"/>
</dbReference>
<dbReference type="SUPFAM" id="SSF55729">
    <property type="entry name" value="Acyl-CoA N-acyltransferases (Nat)"/>
    <property type="match status" value="1"/>
</dbReference>
<dbReference type="InterPro" id="IPR000182">
    <property type="entry name" value="GNAT_dom"/>
</dbReference>
<keyword evidence="2" id="KW-0012">Acyltransferase</keyword>
<dbReference type="GO" id="GO:0016747">
    <property type="term" value="F:acyltransferase activity, transferring groups other than amino-acyl groups"/>
    <property type="evidence" value="ECO:0007669"/>
    <property type="project" value="InterPro"/>
</dbReference>
<protein>
    <submittedName>
        <fullName evidence="4">Ribosomal protein S18 acetylase RimI-like enzyme</fullName>
    </submittedName>
</protein>
<accession>A0A7X0BR74</accession>
<keyword evidence="4" id="KW-0687">Ribonucleoprotein</keyword>
<comment type="caution">
    <text evidence="4">The sequence shown here is derived from an EMBL/GenBank/DDBJ whole genome shotgun (WGS) entry which is preliminary data.</text>
</comment>
<dbReference type="PANTHER" id="PTHR43877">
    <property type="entry name" value="AMINOALKYLPHOSPHONATE N-ACETYLTRANSFERASE-RELATED-RELATED"/>
    <property type="match status" value="1"/>
</dbReference>
<dbReference type="AlphaFoldDB" id="A0A7X0BR74"/>
<evidence type="ECO:0000256" key="1">
    <source>
        <dbReference type="ARBA" id="ARBA00022679"/>
    </source>
</evidence>
<dbReference type="Gene3D" id="3.40.630.30">
    <property type="match status" value="1"/>
</dbReference>
<keyword evidence="5" id="KW-1185">Reference proteome</keyword>
<sequence>MIRSATADDHAQLYALWQRSEGICLRDEDGYVPFCRYLQRNPQLSLVLELQGQVVGSLLVGHDGRRGYLQHLVVDQPWRGRGHARALLQEARERLAALGIDKSHVFVLRTAPVAQSFWSARTDWLRREDIDVFSTRGND</sequence>
<dbReference type="PROSITE" id="PS51186">
    <property type="entry name" value="GNAT"/>
    <property type="match status" value="1"/>
</dbReference>
<evidence type="ECO:0000259" key="3">
    <source>
        <dbReference type="PROSITE" id="PS51186"/>
    </source>
</evidence>
<dbReference type="GO" id="GO:0005840">
    <property type="term" value="C:ribosome"/>
    <property type="evidence" value="ECO:0007669"/>
    <property type="project" value="UniProtKB-KW"/>
</dbReference>
<proteinExistence type="predicted"/>
<reference evidence="4 5" key="1">
    <citation type="submission" date="2020-08" db="EMBL/GenBank/DDBJ databases">
        <title>Functional genomics of gut bacteria from endangered species of beetles.</title>
        <authorList>
            <person name="Carlos-Shanley C."/>
        </authorList>
    </citation>
    <scope>NUCLEOTIDE SEQUENCE [LARGE SCALE GENOMIC DNA]</scope>
    <source>
        <strain evidence="4 5">S00202</strain>
    </source>
</reference>
<name>A0A7X0BR74_9PSED</name>
<organism evidence="4 5">
    <name type="scientific">Pseudomonas fluvialis</name>
    <dbReference type="NCBI Taxonomy" id="1793966"/>
    <lineage>
        <taxon>Bacteria</taxon>
        <taxon>Pseudomonadati</taxon>
        <taxon>Pseudomonadota</taxon>
        <taxon>Gammaproteobacteria</taxon>
        <taxon>Pseudomonadales</taxon>
        <taxon>Pseudomonadaceae</taxon>
        <taxon>Pseudomonas</taxon>
    </lineage>
</organism>
<feature type="domain" description="N-acetyltransferase" evidence="3">
    <location>
        <begin position="1"/>
        <end position="139"/>
    </location>
</feature>
<dbReference type="InterPro" id="IPR050832">
    <property type="entry name" value="Bact_Acetyltransf"/>
</dbReference>
<dbReference type="Pfam" id="PF00583">
    <property type="entry name" value="Acetyltransf_1"/>
    <property type="match status" value="1"/>
</dbReference>
<dbReference type="EMBL" id="JACHLL010000001">
    <property type="protein sequence ID" value="MBB6340061.1"/>
    <property type="molecule type" value="Genomic_DNA"/>
</dbReference>
<evidence type="ECO:0000313" key="5">
    <source>
        <dbReference type="Proteomes" id="UP000557193"/>
    </source>
</evidence>
<dbReference type="CDD" id="cd04301">
    <property type="entry name" value="NAT_SF"/>
    <property type="match status" value="1"/>
</dbReference>
<gene>
    <name evidence="4" type="ORF">HNP49_000211</name>
</gene>
<evidence type="ECO:0000313" key="4">
    <source>
        <dbReference type="EMBL" id="MBB6340061.1"/>
    </source>
</evidence>
<keyword evidence="1" id="KW-0808">Transferase</keyword>
<dbReference type="PANTHER" id="PTHR43877:SF1">
    <property type="entry name" value="ACETYLTRANSFERASE"/>
    <property type="match status" value="1"/>
</dbReference>